<dbReference type="AlphaFoldDB" id="A0A645HKT5"/>
<name>A0A645HKT5_9ZZZZ</name>
<evidence type="ECO:0008006" key="2">
    <source>
        <dbReference type="Google" id="ProtNLM"/>
    </source>
</evidence>
<sequence>MDSDDFYLPTTVENYKRYFYEIKGNPKIAGILARRGSPNGQIVGNPCIPTGPFVMNFDTLYRRYRFIGDTCRAYRTEILRHYLYPEIANKFIPESVMLSAIDLEYDLLIVNEIYSISEYLSDGYTQNRYQLYHNNPLGYALGLSQITISRRGFHRQLKYTILYTNWCLVKRLDGAFSLVKNKNLYVFAWPISLTCYLLKSPRWMFQNE</sequence>
<reference evidence="1" key="1">
    <citation type="submission" date="2019-08" db="EMBL/GenBank/DDBJ databases">
        <authorList>
            <person name="Kucharzyk K."/>
            <person name="Murdoch R.W."/>
            <person name="Higgins S."/>
            <person name="Loffler F."/>
        </authorList>
    </citation>
    <scope>NUCLEOTIDE SEQUENCE</scope>
</reference>
<protein>
    <recommendedName>
        <fullName evidence="2">Glycosyltransferase 2-like domain-containing protein</fullName>
    </recommendedName>
</protein>
<proteinExistence type="predicted"/>
<evidence type="ECO:0000313" key="1">
    <source>
        <dbReference type="EMBL" id="MPN39608.1"/>
    </source>
</evidence>
<accession>A0A645HKT5</accession>
<organism evidence="1">
    <name type="scientific">bioreactor metagenome</name>
    <dbReference type="NCBI Taxonomy" id="1076179"/>
    <lineage>
        <taxon>unclassified sequences</taxon>
        <taxon>metagenomes</taxon>
        <taxon>ecological metagenomes</taxon>
    </lineage>
</organism>
<dbReference type="EMBL" id="VSSQ01095519">
    <property type="protein sequence ID" value="MPN39608.1"/>
    <property type="molecule type" value="Genomic_DNA"/>
</dbReference>
<comment type="caution">
    <text evidence="1">The sequence shown here is derived from an EMBL/GenBank/DDBJ whole genome shotgun (WGS) entry which is preliminary data.</text>
</comment>
<gene>
    <name evidence="1" type="ORF">SDC9_187136</name>
</gene>